<evidence type="ECO:0000313" key="2">
    <source>
        <dbReference type="Proteomes" id="UP000198983"/>
    </source>
</evidence>
<dbReference type="RefSeq" id="WP_092655555.1">
    <property type="nucleotide sequence ID" value="NZ_LT629732.1"/>
</dbReference>
<proteinExistence type="predicted"/>
<accession>A0A1H1WBV9</accession>
<protein>
    <recommendedName>
        <fullName evidence="3">DUF4192 domain-containing protein</fullName>
    </recommendedName>
</protein>
<dbReference type="Proteomes" id="UP000198983">
    <property type="component" value="Chromosome I"/>
</dbReference>
<dbReference type="OrthoDB" id="3264463at2"/>
<keyword evidence="2" id="KW-1185">Reference proteome</keyword>
<sequence length="324" mass="34730">MSTPTGTDRLTLRGPEDVLAKIPFLVGFHPEESLVTLTFDEDRELTLTARADLPEPDLTPQELRAAGDRLACLVFAREVRYCLLVAYTTTRARATPALRAAVAAFSDVDVTVLDAIVADGRRWWSDVCADPACCPPEGKLYDLASHPLTARSIYRGEVALAGQEEFRRTVAPPTGAAREAAEQAVARVLSAGPGGSVGAGVAAGLFARTGRGDRLSDEEVARVAVGVSDVAVRDAFWSRITRESAGRHVEFWSDVVRRTVPPHDVAPAALLAFAAWLQGQGALARCALERVHAGDPDYSMARLIEQVLRCGIPPEAWEPPVVGS</sequence>
<dbReference type="STRING" id="117157.SAMN04489717_4447"/>
<dbReference type="Pfam" id="PF13830">
    <property type="entry name" value="DUF4192"/>
    <property type="match status" value="1"/>
</dbReference>
<evidence type="ECO:0000313" key="1">
    <source>
        <dbReference type="EMBL" id="SDS94593.1"/>
    </source>
</evidence>
<gene>
    <name evidence="1" type="ORF">SAMN04489717_4447</name>
</gene>
<reference evidence="1 2" key="1">
    <citation type="submission" date="2016-10" db="EMBL/GenBank/DDBJ databases">
        <authorList>
            <person name="de Groot N.N."/>
        </authorList>
    </citation>
    <scope>NUCLEOTIDE SEQUENCE [LARGE SCALE GENOMIC DNA]</scope>
    <source>
        <strain evidence="1 2">DSM 22024</strain>
    </source>
</reference>
<dbReference type="EMBL" id="LT629732">
    <property type="protein sequence ID" value="SDS94593.1"/>
    <property type="molecule type" value="Genomic_DNA"/>
</dbReference>
<dbReference type="InterPro" id="IPR025447">
    <property type="entry name" value="DUF4192"/>
</dbReference>
<organism evidence="1 2">
    <name type="scientific">Actinopolymorpha singaporensis</name>
    <dbReference type="NCBI Taxonomy" id="117157"/>
    <lineage>
        <taxon>Bacteria</taxon>
        <taxon>Bacillati</taxon>
        <taxon>Actinomycetota</taxon>
        <taxon>Actinomycetes</taxon>
        <taxon>Propionibacteriales</taxon>
        <taxon>Actinopolymorphaceae</taxon>
        <taxon>Actinopolymorpha</taxon>
    </lineage>
</organism>
<evidence type="ECO:0008006" key="3">
    <source>
        <dbReference type="Google" id="ProtNLM"/>
    </source>
</evidence>
<name>A0A1H1WBV9_9ACTN</name>
<dbReference type="AlphaFoldDB" id="A0A1H1WBV9"/>